<dbReference type="GO" id="GO:0030322">
    <property type="term" value="P:stabilization of membrane potential"/>
    <property type="evidence" value="ECO:0007669"/>
    <property type="project" value="TreeGrafter"/>
</dbReference>
<dbReference type="InterPro" id="IPR003938">
    <property type="entry name" value="K_chnl_volt-dep_EAG/ELK/ERG"/>
</dbReference>
<keyword evidence="7 10" id="KW-0407">Ion channel</keyword>
<organism evidence="10 11">
    <name type="scientific">Flavobacterium tibetense</name>
    <dbReference type="NCBI Taxonomy" id="2233533"/>
    <lineage>
        <taxon>Bacteria</taxon>
        <taxon>Pseudomonadati</taxon>
        <taxon>Bacteroidota</taxon>
        <taxon>Flavobacteriia</taxon>
        <taxon>Flavobacteriales</taxon>
        <taxon>Flavobacteriaceae</taxon>
        <taxon>Flavobacterium</taxon>
    </lineage>
</organism>
<evidence type="ECO:0000313" key="11">
    <source>
        <dbReference type="Proteomes" id="UP000253319"/>
    </source>
</evidence>
<dbReference type="OrthoDB" id="9799090at2"/>
<feature type="transmembrane region" description="Helical" evidence="8">
    <location>
        <begin position="20"/>
        <end position="37"/>
    </location>
</feature>
<evidence type="ECO:0000313" key="10">
    <source>
        <dbReference type="EMBL" id="RBA28112.1"/>
    </source>
</evidence>
<keyword evidence="3 8" id="KW-0812">Transmembrane</keyword>
<evidence type="ECO:0000256" key="7">
    <source>
        <dbReference type="ARBA" id="ARBA00023303"/>
    </source>
</evidence>
<sequence length="119" mass="13900">MFFLKTLLSFLEDDEYRDLLLTTIGIIVFGTIVYHYLEGWNYIDSLYFCVITLTTVGYGDFSPQTDEGKLFTIFYIILGLGIILGFINTVHNHYRDEKLNKIKERKKKTTLSTKARNQL</sequence>
<dbReference type="GO" id="GO:0005886">
    <property type="term" value="C:plasma membrane"/>
    <property type="evidence" value="ECO:0007669"/>
    <property type="project" value="TreeGrafter"/>
</dbReference>
<dbReference type="AlphaFoldDB" id="A0A365P0X3"/>
<dbReference type="GO" id="GO:0022841">
    <property type="term" value="F:potassium ion leak channel activity"/>
    <property type="evidence" value="ECO:0007669"/>
    <property type="project" value="TreeGrafter"/>
</dbReference>
<evidence type="ECO:0000256" key="1">
    <source>
        <dbReference type="ARBA" id="ARBA00004141"/>
    </source>
</evidence>
<dbReference type="EMBL" id="QLST01000009">
    <property type="protein sequence ID" value="RBA28112.1"/>
    <property type="molecule type" value="Genomic_DNA"/>
</dbReference>
<dbReference type="PANTHER" id="PTHR11003">
    <property type="entry name" value="POTASSIUM CHANNEL, SUBFAMILY K"/>
    <property type="match status" value="1"/>
</dbReference>
<evidence type="ECO:0000256" key="6">
    <source>
        <dbReference type="ARBA" id="ARBA00023136"/>
    </source>
</evidence>
<dbReference type="Gene3D" id="1.10.287.70">
    <property type="match status" value="1"/>
</dbReference>
<dbReference type="InterPro" id="IPR003280">
    <property type="entry name" value="2pore_dom_K_chnl"/>
</dbReference>
<dbReference type="GO" id="GO:0015271">
    <property type="term" value="F:outward rectifier potassium channel activity"/>
    <property type="evidence" value="ECO:0007669"/>
    <property type="project" value="TreeGrafter"/>
</dbReference>
<keyword evidence="11" id="KW-1185">Reference proteome</keyword>
<dbReference type="Pfam" id="PF07885">
    <property type="entry name" value="Ion_trans_2"/>
    <property type="match status" value="1"/>
</dbReference>
<feature type="domain" description="Potassium channel" evidence="9">
    <location>
        <begin position="22"/>
        <end position="90"/>
    </location>
</feature>
<evidence type="ECO:0000256" key="3">
    <source>
        <dbReference type="ARBA" id="ARBA00022692"/>
    </source>
</evidence>
<reference evidence="10 11" key="1">
    <citation type="submission" date="2018-06" db="EMBL/GenBank/DDBJ databases">
        <title>Flavobacterium tibetense sp. nov., isolated from a wetland YonghuCo on Tibetan Plateau.</title>
        <authorList>
            <person name="Xing P."/>
            <person name="Phurbu D."/>
            <person name="Lu H."/>
        </authorList>
    </citation>
    <scope>NUCLEOTIDE SEQUENCE [LARGE SCALE GENOMIC DNA]</scope>
    <source>
        <strain evidence="10 11">YH5</strain>
    </source>
</reference>
<keyword evidence="2" id="KW-0813">Transport</keyword>
<name>A0A365P0X3_9FLAO</name>
<proteinExistence type="predicted"/>
<feature type="transmembrane region" description="Helical" evidence="8">
    <location>
        <begin position="44"/>
        <end position="61"/>
    </location>
</feature>
<dbReference type="InterPro" id="IPR013099">
    <property type="entry name" value="K_chnl_dom"/>
</dbReference>
<gene>
    <name evidence="10" type="ORF">DPN68_08130</name>
</gene>
<comment type="caution">
    <text evidence="10">The sequence shown here is derived from an EMBL/GenBank/DDBJ whole genome shotgun (WGS) entry which is preliminary data.</text>
</comment>
<feature type="transmembrane region" description="Helical" evidence="8">
    <location>
        <begin position="73"/>
        <end position="91"/>
    </location>
</feature>
<evidence type="ECO:0000259" key="9">
    <source>
        <dbReference type="Pfam" id="PF07885"/>
    </source>
</evidence>
<dbReference type="PANTHER" id="PTHR11003:SF291">
    <property type="entry name" value="IP11374P"/>
    <property type="match status" value="1"/>
</dbReference>
<accession>A0A365P0X3</accession>
<protein>
    <submittedName>
        <fullName evidence="10">Two pore domain potassium channel family protein</fullName>
    </submittedName>
</protein>
<keyword evidence="5" id="KW-0406">Ion transport</keyword>
<dbReference type="RefSeq" id="WP_113989157.1">
    <property type="nucleotide sequence ID" value="NZ_QLST01000009.1"/>
</dbReference>
<evidence type="ECO:0000256" key="8">
    <source>
        <dbReference type="SAM" id="Phobius"/>
    </source>
</evidence>
<keyword evidence="4 8" id="KW-1133">Transmembrane helix</keyword>
<evidence type="ECO:0000256" key="5">
    <source>
        <dbReference type="ARBA" id="ARBA00023065"/>
    </source>
</evidence>
<keyword evidence="6 8" id="KW-0472">Membrane</keyword>
<comment type="subcellular location">
    <subcellularLocation>
        <location evidence="1">Membrane</location>
        <topology evidence="1">Multi-pass membrane protein</topology>
    </subcellularLocation>
</comment>
<evidence type="ECO:0000256" key="2">
    <source>
        <dbReference type="ARBA" id="ARBA00022448"/>
    </source>
</evidence>
<dbReference type="SUPFAM" id="SSF81324">
    <property type="entry name" value="Voltage-gated potassium channels"/>
    <property type="match status" value="1"/>
</dbReference>
<dbReference type="Proteomes" id="UP000253319">
    <property type="component" value="Unassembled WGS sequence"/>
</dbReference>
<dbReference type="PRINTS" id="PR01463">
    <property type="entry name" value="EAGCHANLFMLY"/>
</dbReference>
<evidence type="ECO:0000256" key="4">
    <source>
        <dbReference type="ARBA" id="ARBA00022989"/>
    </source>
</evidence>